<feature type="domain" description="HIT" evidence="2">
    <location>
        <begin position="189"/>
        <end position="295"/>
    </location>
</feature>
<organism evidence="3 4">
    <name type="scientific">Autumnicola psychrophila</name>
    <dbReference type="NCBI Taxonomy" id="3075592"/>
    <lineage>
        <taxon>Bacteria</taxon>
        <taxon>Pseudomonadati</taxon>
        <taxon>Bacteroidota</taxon>
        <taxon>Flavobacteriia</taxon>
        <taxon>Flavobacteriales</taxon>
        <taxon>Flavobacteriaceae</taxon>
        <taxon>Autumnicola</taxon>
    </lineage>
</organism>
<dbReference type="CDD" id="cd00085">
    <property type="entry name" value="HNHc"/>
    <property type="match status" value="1"/>
</dbReference>
<dbReference type="PROSITE" id="PS51084">
    <property type="entry name" value="HIT_2"/>
    <property type="match status" value="1"/>
</dbReference>
<evidence type="ECO:0000259" key="2">
    <source>
        <dbReference type="PROSITE" id="PS51084"/>
    </source>
</evidence>
<dbReference type="InterPro" id="IPR052908">
    <property type="entry name" value="AP-4-A_phosphorylase"/>
</dbReference>
<dbReference type="PRINTS" id="PR00332">
    <property type="entry name" value="HISTRIAD"/>
</dbReference>
<accession>A0ABU3DPB9</accession>
<feature type="short sequence motif" description="Histidine triad motif" evidence="1">
    <location>
        <begin position="280"/>
        <end position="284"/>
    </location>
</feature>
<dbReference type="PANTHER" id="PTHR42997:SF1">
    <property type="entry name" value="AP-4-A PHOSPHORYLASE"/>
    <property type="match status" value="1"/>
</dbReference>
<dbReference type="PANTHER" id="PTHR42997">
    <property type="entry name" value="HIT FAMILY HYDROLASE"/>
    <property type="match status" value="1"/>
</dbReference>
<dbReference type="EMBL" id="JAVRHN010000003">
    <property type="protein sequence ID" value="MDT0685565.1"/>
    <property type="molecule type" value="Genomic_DNA"/>
</dbReference>
<dbReference type="Gene3D" id="3.30.428.10">
    <property type="entry name" value="HIT-like"/>
    <property type="match status" value="1"/>
</dbReference>
<comment type="caution">
    <text evidence="3">The sequence shown here is derived from an EMBL/GenBank/DDBJ whole genome shotgun (WGS) entry which is preliminary data.</text>
</comment>
<dbReference type="InterPro" id="IPR002711">
    <property type="entry name" value="HNH"/>
</dbReference>
<proteinExistence type="predicted"/>
<dbReference type="Gene3D" id="1.10.30.50">
    <property type="match status" value="1"/>
</dbReference>
<keyword evidence="4" id="KW-1185">Reference proteome</keyword>
<dbReference type="InterPro" id="IPR036265">
    <property type="entry name" value="HIT-like_sf"/>
</dbReference>
<dbReference type="SMART" id="SM00507">
    <property type="entry name" value="HNHc"/>
    <property type="match status" value="1"/>
</dbReference>
<protein>
    <submittedName>
        <fullName evidence="3">HIT domain-containing protein</fullName>
    </submittedName>
</protein>
<evidence type="ECO:0000256" key="1">
    <source>
        <dbReference type="PROSITE-ProRule" id="PRU00464"/>
    </source>
</evidence>
<dbReference type="Proteomes" id="UP001253848">
    <property type="component" value="Unassembled WGS sequence"/>
</dbReference>
<dbReference type="Pfam" id="PF01230">
    <property type="entry name" value="HIT"/>
    <property type="match status" value="1"/>
</dbReference>
<evidence type="ECO:0000313" key="3">
    <source>
        <dbReference type="EMBL" id="MDT0685565.1"/>
    </source>
</evidence>
<gene>
    <name evidence="3" type="ORF">RM541_04280</name>
</gene>
<dbReference type="SUPFAM" id="SSF54197">
    <property type="entry name" value="HIT-like"/>
    <property type="match status" value="1"/>
</dbReference>
<dbReference type="InterPro" id="IPR003615">
    <property type="entry name" value="HNH_nuc"/>
</dbReference>
<dbReference type="InterPro" id="IPR001310">
    <property type="entry name" value="Histidine_triad_HIT"/>
</dbReference>
<dbReference type="RefSeq" id="WP_311498985.1">
    <property type="nucleotide sequence ID" value="NZ_JAVRHN010000003.1"/>
</dbReference>
<evidence type="ECO:0000313" key="4">
    <source>
        <dbReference type="Proteomes" id="UP001253848"/>
    </source>
</evidence>
<sequence>MSHIYQPVMIKKLLLSEGKAHKSEIAQEILSFDSSQVEYYEKVTNNMVGRVLRSHDIVEKEKNHYTLKNYKNLSPKEIEEIIQLCETKIQEYLKKRGMAIWEHRRRNRKPISGSVRYQVLKRAYGRCELCGVSKEEKALEVDHIVPKNLGGEDSINNYQALCFTCNANKRDTDNTDFRELEGYYNTKDTTCIFCNGNFQKIFENNLAFSFLDRYPVTNFHTLIIPKRHCSTFFDLTQAELNAIYGLAQKVKEQIIAKDSSVGGFNIGFNAEEAAGQTVNHCHMHVIPRRKGDVENPIGGIRNVIAGKGQY</sequence>
<dbReference type="InterPro" id="IPR011146">
    <property type="entry name" value="HIT-like"/>
</dbReference>
<dbReference type="Pfam" id="PF01844">
    <property type="entry name" value="HNH"/>
    <property type="match status" value="1"/>
</dbReference>
<name>A0ABU3DPB9_9FLAO</name>
<reference evidence="3 4" key="1">
    <citation type="submission" date="2023-09" db="EMBL/GenBank/DDBJ databases">
        <authorList>
            <person name="Rey-Velasco X."/>
        </authorList>
    </citation>
    <scope>NUCLEOTIDE SEQUENCE [LARGE SCALE GENOMIC DNA]</scope>
    <source>
        <strain evidence="3 4">F225</strain>
    </source>
</reference>